<feature type="compositionally biased region" description="Basic and acidic residues" evidence="1">
    <location>
        <begin position="1"/>
        <end position="13"/>
    </location>
</feature>
<organism evidence="2">
    <name type="scientific">Cucumis melo subsp. melo</name>
    <dbReference type="NCBI Taxonomy" id="412675"/>
    <lineage>
        <taxon>Eukaryota</taxon>
        <taxon>Viridiplantae</taxon>
        <taxon>Streptophyta</taxon>
        <taxon>Embryophyta</taxon>
        <taxon>Tracheophyta</taxon>
        <taxon>Spermatophyta</taxon>
        <taxon>Magnoliopsida</taxon>
        <taxon>eudicotyledons</taxon>
        <taxon>Gunneridae</taxon>
        <taxon>Pentapetalae</taxon>
        <taxon>rosids</taxon>
        <taxon>fabids</taxon>
        <taxon>Cucurbitales</taxon>
        <taxon>Cucurbitaceae</taxon>
        <taxon>Benincaseae</taxon>
        <taxon>Cucumis</taxon>
    </lineage>
</organism>
<reference evidence="2" key="1">
    <citation type="journal article" date="2010" name="BMC Genomics">
        <title>Generation of a BAC-based physical map of the melon genome.</title>
        <authorList>
            <person name="Gonzalez V.M."/>
            <person name="Garcia-Mas J."/>
            <person name="Arus P."/>
            <person name="Puigdomenech P."/>
        </authorList>
    </citation>
    <scope>NUCLEOTIDE SEQUENCE</scope>
    <source>
        <tissue evidence="2">Young leaves</tissue>
    </source>
</reference>
<feature type="region of interest" description="Disordered" evidence="1">
    <location>
        <begin position="1"/>
        <end position="24"/>
    </location>
</feature>
<dbReference type="EMBL" id="HM854775">
    <property type="protein sequence ID" value="ADN33925.1"/>
    <property type="molecule type" value="Genomic_DNA"/>
</dbReference>
<evidence type="ECO:0000256" key="1">
    <source>
        <dbReference type="SAM" id="MobiDB-lite"/>
    </source>
</evidence>
<evidence type="ECO:0000313" key="2">
    <source>
        <dbReference type="EMBL" id="ADN33925.1"/>
    </source>
</evidence>
<sequence>MGIEKVEGRKMGKEEDDDDVMSGDGSCVFGGYDAVLPAVSR</sequence>
<dbReference type="AlphaFoldDB" id="E5GBT3"/>
<protein>
    <submittedName>
        <fullName evidence="2">Uncharacterized protein</fullName>
    </submittedName>
</protein>
<proteinExistence type="predicted"/>
<accession>E5GBT3</accession>
<reference evidence="2" key="2">
    <citation type="journal article" date="2010" name="BMC Plant Biol.">
        <title>Sequencing of 6.7 Mb of the melon genome using a BAC pooling strategy.</title>
        <authorList>
            <person name="Gonzalez V.M."/>
            <person name="Benjak A."/>
            <person name="Henaff E.M."/>
            <person name="Mir G."/>
            <person name="Casacuberta J.M."/>
            <person name="Garcia-Mas J."/>
            <person name="Puigdomenech P."/>
        </authorList>
    </citation>
    <scope>NUCLEOTIDE SEQUENCE</scope>
    <source>
        <tissue evidence="2">Young leaves</tissue>
    </source>
</reference>
<name>E5GBT3_CUCME</name>